<feature type="region of interest" description="Disordered" evidence="6">
    <location>
        <begin position="1"/>
        <end position="92"/>
    </location>
</feature>
<dbReference type="AlphaFoldDB" id="K6WE49"/>
<feature type="transmembrane region" description="Helical" evidence="7">
    <location>
        <begin position="138"/>
        <end position="155"/>
    </location>
</feature>
<dbReference type="InterPro" id="IPR002549">
    <property type="entry name" value="AI-2E-like"/>
</dbReference>
<evidence type="ECO:0000256" key="1">
    <source>
        <dbReference type="ARBA" id="ARBA00004141"/>
    </source>
</evidence>
<comment type="subcellular location">
    <subcellularLocation>
        <location evidence="1">Membrane</location>
        <topology evidence="1">Multi-pass membrane protein</topology>
    </subcellularLocation>
</comment>
<evidence type="ECO:0000256" key="4">
    <source>
        <dbReference type="ARBA" id="ARBA00022989"/>
    </source>
</evidence>
<dbReference type="STRING" id="1184609.KILIM_074_00240"/>
<dbReference type="Proteomes" id="UP000008366">
    <property type="component" value="Unassembled WGS sequence"/>
</dbReference>
<accession>K6WE49</accession>
<comment type="similarity">
    <text evidence="2">Belongs to the autoinducer-2 exporter (AI-2E) (TC 2.A.86) family.</text>
</comment>
<dbReference type="Pfam" id="PF01594">
    <property type="entry name" value="AI-2E_transport"/>
    <property type="match status" value="1"/>
</dbReference>
<organism evidence="8 9">
    <name type="scientific">Kineosphaera limosa NBRC 100340</name>
    <dbReference type="NCBI Taxonomy" id="1184609"/>
    <lineage>
        <taxon>Bacteria</taxon>
        <taxon>Bacillati</taxon>
        <taxon>Actinomycetota</taxon>
        <taxon>Actinomycetes</taxon>
        <taxon>Micrococcales</taxon>
        <taxon>Dermatophilaceae</taxon>
        <taxon>Kineosphaera</taxon>
    </lineage>
</organism>
<dbReference type="PANTHER" id="PTHR21716:SF64">
    <property type="entry name" value="AI-2 TRANSPORT PROTEIN TQSA"/>
    <property type="match status" value="1"/>
</dbReference>
<feature type="compositionally biased region" description="Polar residues" evidence="6">
    <location>
        <begin position="1"/>
        <end position="12"/>
    </location>
</feature>
<dbReference type="EMBL" id="BAHD01000074">
    <property type="protein sequence ID" value="GAB97575.1"/>
    <property type="molecule type" value="Genomic_DNA"/>
</dbReference>
<dbReference type="OrthoDB" id="9799225at2"/>
<feature type="transmembrane region" description="Helical" evidence="7">
    <location>
        <begin position="167"/>
        <end position="193"/>
    </location>
</feature>
<reference evidence="8 9" key="1">
    <citation type="submission" date="2012-08" db="EMBL/GenBank/DDBJ databases">
        <title>Whole genome shotgun sequence of Kineosphaera limosa NBRC 100340.</title>
        <authorList>
            <person name="Yoshida I."/>
            <person name="Isaki S."/>
            <person name="Hosoyama A."/>
            <person name="Tsuchikane K."/>
            <person name="Katsumata H."/>
            <person name="Ando Y."/>
            <person name="Ohji S."/>
            <person name="Hamada M."/>
            <person name="Tamura T."/>
            <person name="Yamazoe A."/>
            <person name="Yamazaki S."/>
            <person name="Fujita N."/>
        </authorList>
    </citation>
    <scope>NUCLEOTIDE SEQUENCE [LARGE SCALE GENOMIC DNA]</scope>
    <source>
        <strain evidence="8 9">NBRC 100340</strain>
    </source>
</reference>
<comment type="caution">
    <text evidence="8">The sequence shown here is derived from an EMBL/GenBank/DDBJ whole genome shotgun (WGS) entry which is preliminary data.</text>
</comment>
<dbReference type="eggNOG" id="COG0628">
    <property type="taxonomic scope" value="Bacteria"/>
</dbReference>
<gene>
    <name evidence="8" type="ORF">KILIM_074_00240</name>
</gene>
<feature type="transmembrane region" description="Helical" evidence="7">
    <location>
        <begin position="112"/>
        <end position="132"/>
    </location>
</feature>
<evidence type="ECO:0000256" key="6">
    <source>
        <dbReference type="SAM" id="MobiDB-lite"/>
    </source>
</evidence>
<sequence>MNARSSGESSRSPHAASDGDPPVEATTPPAGAEHITGTEHAAPTGPTAATEHPVATKHPVATAAAAKDPGPSDSTDPAPTGAPPPRFPQLEPHPVEELIHPERDGDAGGGSIPRIGVALLIIGAAWLAVSAVRSLQGIVGPLLLVLNLVIVAYPVQARLNKWGLPRIIGAIASGLIVFAIVVTFFGALAWAMALLVQEIPGYQQQFSALYQSTLDQLARLGVSETQAMAQLQGQLNPSRVVGLAASTLSGLTGALTLLLVTVTIVFVVLIDSMSLPKRLEVAGRTHADIVAALTGFAHGVRRYWVVSSVFGAIVAVLDIIALWYLGVPLALVWGMLSFLTNYIPNIGFVIGIIPPTLMALLANDPWTALMVVVAYCVINFVIQSIIQPKFLGDAVGVTATVSLLSLLFWAWVLGPLGALLALPSTLLCKALLVDLDPRMRWFDAFIASHPESGNQLRKGRRKRSTASTPG</sequence>
<evidence type="ECO:0000313" key="9">
    <source>
        <dbReference type="Proteomes" id="UP000008366"/>
    </source>
</evidence>
<evidence type="ECO:0000313" key="8">
    <source>
        <dbReference type="EMBL" id="GAB97575.1"/>
    </source>
</evidence>
<evidence type="ECO:0000256" key="5">
    <source>
        <dbReference type="ARBA" id="ARBA00023136"/>
    </source>
</evidence>
<feature type="transmembrane region" description="Helical" evidence="7">
    <location>
        <begin position="366"/>
        <end position="386"/>
    </location>
</feature>
<proteinExistence type="inferred from homology"/>
<keyword evidence="3 7" id="KW-0812">Transmembrane</keyword>
<name>K6WE49_9MICO</name>
<dbReference type="GO" id="GO:0016020">
    <property type="term" value="C:membrane"/>
    <property type="evidence" value="ECO:0007669"/>
    <property type="project" value="UniProtKB-SubCell"/>
</dbReference>
<dbReference type="RefSeq" id="WP_006594107.1">
    <property type="nucleotide sequence ID" value="NZ_BAHD01000074.1"/>
</dbReference>
<feature type="transmembrane region" description="Helical" evidence="7">
    <location>
        <begin position="331"/>
        <end position="354"/>
    </location>
</feature>
<dbReference type="PANTHER" id="PTHR21716">
    <property type="entry name" value="TRANSMEMBRANE PROTEIN"/>
    <property type="match status" value="1"/>
</dbReference>
<feature type="transmembrane region" description="Helical" evidence="7">
    <location>
        <begin position="406"/>
        <end position="432"/>
    </location>
</feature>
<keyword evidence="5 7" id="KW-0472">Membrane</keyword>
<protein>
    <recommendedName>
        <fullName evidence="10">AI-2E family transporter</fullName>
    </recommendedName>
</protein>
<dbReference type="GO" id="GO:0055085">
    <property type="term" value="P:transmembrane transport"/>
    <property type="evidence" value="ECO:0007669"/>
    <property type="project" value="TreeGrafter"/>
</dbReference>
<feature type="transmembrane region" description="Helical" evidence="7">
    <location>
        <begin position="303"/>
        <end position="325"/>
    </location>
</feature>
<feature type="transmembrane region" description="Helical" evidence="7">
    <location>
        <begin position="248"/>
        <end position="270"/>
    </location>
</feature>
<evidence type="ECO:0000256" key="3">
    <source>
        <dbReference type="ARBA" id="ARBA00022692"/>
    </source>
</evidence>
<evidence type="ECO:0008006" key="10">
    <source>
        <dbReference type="Google" id="ProtNLM"/>
    </source>
</evidence>
<feature type="compositionally biased region" description="Low complexity" evidence="6">
    <location>
        <begin position="56"/>
        <end position="67"/>
    </location>
</feature>
<evidence type="ECO:0000256" key="2">
    <source>
        <dbReference type="ARBA" id="ARBA00009773"/>
    </source>
</evidence>
<keyword evidence="9" id="KW-1185">Reference proteome</keyword>
<keyword evidence="4 7" id="KW-1133">Transmembrane helix</keyword>
<evidence type="ECO:0000256" key="7">
    <source>
        <dbReference type="SAM" id="Phobius"/>
    </source>
</evidence>